<sequence>MFILAVDINHRLIQRKYAEFIPSVRSLKLPCHLSDKVRRRQGRHPVNFHGPLRPWPNFVTDAEQTNQWQVWGRSVIQVDLVSRNLNDEKSFVAGEAGVHGPIEQNIGQVLGTVLEVRATDQTNMTSQIEYLTDLEGTEITLDAVTEAPLHIPAQPWVIVENLREDPWRLTRKDASDGMGVSYTSAKFLCHPAGPGNETKLAFMRIRQQVSNAGTEFKKASLRASQAVEEPENGELNALKSFLIHECEVVPRLLGYQQSKQKEDDMVPGGFVTYIIWEKVIRDKFRQVFTRFVKFGVMPLPATPSKIIYGESSGQMHISGFKFAYCLDEPQEFKDHFCYRFQLALPDRNPGALIPGIEKNNADWREDENGWLW</sequence>
<dbReference type="EMBL" id="HG793142">
    <property type="protein sequence ID" value="CRL23287.1"/>
    <property type="molecule type" value="Genomic_DNA"/>
</dbReference>
<organism evidence="1 2">
    <name type="scientific">Penicillium camemberti (strain FM 013)</name>
    <dbReference type="NCBI Taxonomy" id="1429867"/>
    <lineage>
        <taxon>Eukaryota</taxon>
        <taxon>Fungi</taxon>
        <taxon>Dikarya</taxon>
        <taxon>Ascomycota</taxon>
        <taxon>Pezizomycotina</taxon>
        <taxon>Eurotiomycetes</taxon>
        <taxon>Eurotiomycetidae</taxon>
        <taxon>Eurotiales</taxon>
        <taxon>Aspergillaceae</taxon>
        <taxon>Penicillium</taxon>
    </lineage>
</organism>
<protein>
    <submittedName>
        <fullName evidence="1">Str. FM013</fullName>
    </submittedName>
</protein>
<reference evidence="1 2" key="1">
    <citation type="journal article" date="2014" name="Nat. Commun.">
        <title>Multiple recent horizontal transfers of a large genomic region in cheese making fungi.</title>
        <authorList>
            <person name="Cheeseman K."/>
            <person name="Ropars J."/>
            <person name="Renault P."/>
            <person name="Dupont J."/>
            <person name="Gouzy J."/>
            <person name="Branca A."/>
            <person name="Abraham A.L."/>
            <person name="Ceppi M."/>
            <person name="Conseiller E."/>
            <person name="Debuchy R."/>
            <person name="Malagnac F."/>
            <person name="Goarin A."/>
            <person name="Silar P."/>
            <person name="Lacoste S."/>
            <person name="Sallet E."/>
            <person name="Bensimon A."/>
            <person name="Giraud T."/>
            <person name="Brygoo Y."/>
        </authorList>
    </citation>
    <scope>NUCLEOTIDE SEQUENCE [LARGE SCALE GENOMIC DNA]</scope>
    <source>
        <strain evidence="2">FM 013</strain>
    </source>
</reference>
<keyword evidence="2" id="KW-1185">Reference proteome</keyword>
<gene>
    <name evidence="1" type="ORF">PCAMFM013_S009g000227</name>
</gene>
<evidence type="ECO:0000313" key="2">
    <source>
        <dbReference type="Proteomes" id="UP000053732"/>
    </source>
</evidence>
<dbReference type="AlphaFoldDB" id="A0A0G4PAE8"/>
<name>A0A0G4PAE8_PENC3</name>
<proteinExistence type="predicted"/>
<accession>A0A0G4PAE8</accession>
<evidence type="ECO:0000313" key="1">
    <source>
        <dbReference type="EMBL" id="CRL23287.1"/>
    </source>
</evidence>
<dbReference type="Proteomes" id="UP000053732">
    <property type="component" value="Unassembled WGS sequence"/>
</dbReference>